<organism evidence="1 2">
    <name type="scientific">Araneus ventricosus</name>
    <name type="common">Orbweaver spider</name>
    <name type="synonym">Epeira ventricosa</name>
    <dbReference type="NCBI Taxonomy" id="182803"/>
    <lineage>
        <taxon>Eukaryota</taxon>
        <taxon>Metazoa</taxon>
        <taxon>Ecdysozoa</taxon>
        <taxon>Arthropoda</taxon>
        <taxon>Chelicerata</taxon>
        <taxon>Arachnida</taxon>
        <taxon>Araneae</taxon>
        <taxon>Araneomorphae</taxon>
        <taxon>Entelegynae</taxon>
        <taxon>Araneoidea</taxon>
        <taxon>Araneidae</taxon>
        <taxon>Araneus</taxon>
    </lineage>
</organism>
<protein>
    <submittedName>
        <fullName evidence="1">Uncharacterized protein</fullName>
    </submittedName>
</protein>
<keyword evidence="2" id="KW-1185">Reference proteome</keyword>
<comment type="caution">
    <text evidence="1">The sequence shown here is derived from an EMBL/GenBank/DDBJ whole genome shotgun (WGS) entry which is preliminary data.</text>
</comment>
<name>A0A4Y2MH91_ARAVE</name>
<dbReference type="AlphaFoldDB" id="A0A4Y2MH91"/>
<evidence type="ECO:0000313" key="2">
    <source>
        <dbReference type="Proteomes" id="UP000499080"/>
    </source>
</evidence>
<accession>A0A4Y2MH91</accession>
<sequence>MRKFLPFTVLHSRTSNFQYFHTTNSSLARVSAAAHGFARSFAIIRHAAIICSDVDPYDEFGCRIKGHNHDYCYRMSHIQLVRFKLGSIFRCGTGPFSAVSSMHYCRNPSPAVSFSIHKMYASSQHN</sequence>
<dbReference type="Proteomes" id="UP000499080">
    <property type="component" value="Unassembled WGS sequence"/>
</dbReference>
<evidence type="ECO:0000313" key="1">
    <source>
        <dbReference type="EMBL" id="GBN25959.1"/>
    </source>
</evidence>
<dbReference type="EMBL" id="BGPR01007316">
    <property type="protein sequence ID" value="GBN25959.1"/>
    <property type="molecule type" value="Genomic_DNA"/>
</dbReference>
<proteinExistence type="predicted"/>
<reference evidence="1 2" key="1">
    <citation type="journal article" date="2019" name="Sci. Rep.">
        <title>Orb-weaving spider Araneus ventricosus genome elucidates the spidroin gene catalogue.</title>
        <authorList>
            <person name="Kono N."/>
            <person name="Nakamura H."/>
            <person name="Ohtoshi R."/>
            <person name="Moran D.A.P."/>
            <person name="Shinohara A."/>
            <person name="Yoshida Y."/>
            <person name="Fujiwara M."/>
            <person name="Mori M."/>
            <person name="Tomita M."/>
            <person name="Arakawa K."/>
        </authorList>
    </citation>
    <scope>NUCLEOTIDE SEQUENCE [LARGE SCALE GENOMIC DNA]</scope>
</reference>
<gene>
    <name evidence="1" type="ORF">AVEN_202644_1</name>
</gene>